<dbReference type="Proteomes" id="UP000313849">
    <property type="component" value="Unassembled WGS sequence"/>
</dbReference>
<evidence type="ECO:0000313" key="1">
    <source>
        <dbReference type="EMBL" id="TNU76110.1"/>
    </source>
</evidence>
<accession>A0A5C5BCQ5</accession>
<dbReference type="AlphaFoldDB" id="A0A5C5BCQ5"/>
<reference evidence="1 2" key="1">
    <citation type="submission" date="2019-06" db="EMBL/GenBank/DDBJ databases">
        <title>Draft genome sequence of Miniimonas arenae KCTC 19750T isolated from sea sand.</title>
        <authorList>
            <person name="Park S.-J."/>
        </authorList>
    </citation>
    <scope>NUCLEOTIDE SEQUENCE [LARGE SCALE GENOMIC DNA]</scope>
    <source>
        <strain evidence="1 2">KCTC 19750</strain>
    </source>
</reference>
<protein>
    <submittedName>
        <fullName evidence="1">Uncharacterized protein</fullName>
    </submittedName>
</protein>
<comment type="caution">
    <text evidence="1">The sequence shown here is derived from an EMBL/GenBank/DDBJ whole genome shotgun (WGS) entry which is preliminary data.</text>
</comment>
<gene>
    <name evidence="1" type="ORF">FH969_04815</name>
</gene>
<name>A0A5C5BCQ5_9MICO</name>
<dbReference type="EMBL" id="VENP01000011">
    <property type="protein sequence ID" value="TNU76110.1"/>
    <property type="molecule type" value="Genomic_DNA"/>
</dbReference>
<keyword evidence="2" id="KW-1185">Reference proteome</keyword>
<evidence type="ECO:0000313" key="2">
    <source>
        <dbReference type="Proteomes" id="UP000313849"/>
    </source>
</evidence>
<organism evidence="1 2">
    <name type="scientific">Miniimonas arenae</name>
    <dbReference type="NCBI Taxonomy" id="676201"/>
    <lineage>
        <taxon>Bacteria</taxon>
        <taxon>Bacillati</taxon>
        <taxon>Actinomycetota</taxon>
        <taxon>Actinomycetes</taxon>
        <taxon>Micrococcales</taxon>
        <taxon>Beutenbergiaceae</taxon>
        <taxon>Miniimonas</taxon>
    </lineage>
</organism>
<proteinExistence type="predicted"/>
<sequence length="61" mass="6884">MSTITVTDWTSEAVRLDACRERVLDADHAVQRRVNGGWTVGDMLDLHEDITRAEQLAEVTE</sequence>
<dbReference type="RefSeq" id="WP_139986323.1">
    <property type="nucleotide sequence ID" value="NZ_VENP01000011.1"/>
</dbReference>